<feature type="region of interest" description="Disordered" evidence="1">
    <location>
        <begin position="172"/>
        <end position="195"/>
    </location>
</feature>
<feature type="domain" description="N-acetyltransferase" evidence="2">
    <location>
        <begin position="148"/>
        <end position="301"/>
    </location>
</feature>
<dbReference type="PROSITE" id="PS51186">
    <property type="entry name" value="GNAT"/>
    <property type="match status" value="1"/>
</dbReference>
<dbReference type="Proteomes" id="UP000640489">
    <property type="component" value="Unassembled WGS sequence"/>
</dbReference>
<dbReference type="InterPro" id="IPR000182">
    <property type="entry name" value="GNAT_dom"/>
</dbReference>
<dbReference type="InterPro" id="IPR013653">
    <property type="entry name" value="GCN5-like_dom"/>
</dbReference>
<evidence type="ECO:0000259" key="2">
    <source>
        <dbReference type="PROSITE" id="PS51186"/>
    </source>
</evidence>
<evidence type="ECO:0000313" key="4">
    <source>
        <dbReference type="Proteomes" id="UP000640489"/>
    </source>
</evidence>
<comment type="caution">
    <text evidence="3">The sequence shown here is derived from an EMBL/GenBank/DDBJ whole genome shotgun (WGS) entry which is preliminary data.</text>
</comment>
<proteinExistence type="predicted"/>
<dbReference type="Pfam" id="PF08445">
    <property type="entry name" value="FR47"/>
    <property type="match status" value="1"/>
</dbReference>
<dbReference type="InterPro" id="IPR016181">
    <property type="entry name" value="Acyl_CoA_acyltransferase"/>
</dbReference>
<evidence type="ECO:0000256" key="1">
    <source>
        <dbReference type="SAM" id="MobiDB-lite"/>
    </source>
</evidence>
<dbReference type="GO" id="GO:0016747">
    <property type="term" value="F:acyltransferase activity, transferring groups other than amino-acyl groups"/>
    <property type="evidence" value="ECO:0007669"/>
    <property type="project" value="InterPro"/>
</dbReference>
<protein>
    <submittedName>
        <fullName evidence="3">GNAT family N-acetyltransferase</fullName>
    </submittedName>
</protein>
<dbReference type="Gene3D" id="3.40.630.30">
    <property type="match status" value="1"/>
</dbReference>
<dbReference type="EMBL" id="JADKPN010000003">
    <property type="protein sequence ID" value="MBF4763000.1"/>
    <property type="molecule type" value="Genomic_DNA"/>
</dbReference>
<accession>A0A930VFG1</accession>
<dbReference type="SUPFAM" id="SSF55729">
    <property type="entry name" value="Acyl-CoA N-acyltransferases (Nat)"/>
    <property type="match status" value="1"/>
</dbReference>
<dbReference type="RefSeq" id="WP_194706196.1">
    <property type="nucleotide sequence ID" value="NZ_JADKPN010000003.1"/>
</dbReference>
<gene>
    <name evidence="3" type="ORF">ISU07_07660</name>
</gene>
<sequence length="301" mass="32671">MTYDVAFLTDPAAFLEIAGDLLAADPLVSTVMASVTSRMVGEPPPEDRPQWWAVVRDEHRAIAGLAMRTARTPPHPMFVLPMAAEAALALARAVHARGERVGGLNGSLPAAEVMAGELARLQGDTVEVAQHTRLFELGELVEPAAVPGRLRAATLDDFDLAKHWVDRFMHDADEQAGRDPSPSAGAHGREEIEPQDLSRRIERGTYWFWLDEEGERVHLTGANPPSYGVARIGPVYTPPEQRRKGYASAAVAAVSRIFLEQGARVCLYTDQANPTSNGVYVALGYRPVVDQVNLSIVSAHP</sequence>
<dbReference type="AlphaFoldDB" id="A0A930VFG1"/>
<organism evidence="3 4">
    <name type="scientific">Nocardioides islandensis</name>
    <dbReference type="NCBI Taxonomy" id="433663"/>
    <lineage>
        <taxon>Bacteria</taxon>
        <taxon>Bacillati</taxon>
        <taxon>Actinomycetota</taxon>
        <taxon>Actinomycetes</taxon>
        <taxon>Propionibacteriales</taxon>
        <taxon>Nocardioidaceae</taxon>
        <taxon>Nocardioides</taxon>
    </lineage>
</organism>
<keyword evidence="4" id="KW-1185">Reference proteome</keyword>
<evidence type="ECO:0000313" key="3">
    <source>
        <dbReference type="EMBL" id="MBF4763000.1"/>
    </source>
</evidence>
<name>A0A930VFG1_9ACTN</name>
<reference evidence="3" key="1">
    <citation type="submission" date="2020-11" db="EMBL/GenBank/DDBJ databases">
        <title>Nocardioides sp. nov., isolated from Soil of Cynanchum wilfordii Hemsley rhizosphere.</title>
        <authorList>
            <person name="Lee J.-S."/>
            <person name="Suh M.K."/>
            <person name="Kim J.-S."/>
        </authorList>
    </citation>
    <scope>NUCLEOTIDE SEQUENCE</scope>
    <source>
        <strain evidence="3">KCTC 19275</strain>
    </source>
</reference>